<dbReference type="Proteomes" id="UP000005631">
    <property type="component" value="Chromosome"/>
</dbReference>
<dbReference type="NCBIfam" id="TIGR03593">
    <property type="entry name" value="yidC_nterm"/>
    <property type="match status" value="1"/>
</dbReference>
<evidence type="ECO:0000259" key="16">
    <source>
        <dbReference type="Pfam" id="PF14849"/>
    </source>
</evidence>
<evidence type="ECO:0000259" key="15">
    <source>
        <dbReference type="Pfam" id="PF02096"/>
    </source>
</evidence>
<comment type="function">
    <text evidence="13">Required for the insertion and/or proper folding and/or complex formation of integral membrane proteins into the membrane. Involved in integration of membrane proteins that insert both dependently and independently of the Sec translocase complex, as well as at least some lipoproteins. Aids folding of multispanning membrane proteins.</text>
</comment>
<evidence type="ECO:0000256" key="9">
    <source>
        <dbReference type="ARBA" id="ARBA00023136"/>
    </source>
</evidence>
<evidence type="ECO:0000256" key="2">
    <source>
        <dbReference type="ARBA" id="ARBA00010527"/>
    </source>
</evidence>
<feature type="transmembrane region" description="Helical" evidence="13">
    <location>
        <begin position="9"/>
        <end position="27"/>
    </location>
</feature>
<evidence type="ECO:0000256" key="5">
    <source>
        <dbReference type="ARBA" id="ARBA00022475"/>
    </source>
</evidence>
<evidence type="ECO:0000313" key="17">
    <source>
        <dbReference type="EMBL" id="AEV31170.1"/>
    </source>
</evidence>
<evidence type="ECO:0000256" key="13">
    <source>
        <dbReference type="HAMAP-Rule" id="MF_01810"/>
    </source>
</evidence>
<dbReference type="OrthoDB" id="9780552at2"/>
<dbReference type="HAMAP" id="MF_01810">
    <property type="entry name" value="YidC_type1"/>
    <property type="match status" value="1"/>
</dbReference>
<dbReference type="PANTHER" id="PTHR12428">
    <property type="entry name" value="OXA1"/>
    <property type="match status" value="1"/>
</dbReference>
<feature type="domain" description="Membrane insertase YidC/Oxa/ALB C-terminal" evidence="15">
    <location>
        <begin position="355"/>
        <end position="551"/>
    </location>
</feature>
<dbReference type="Gene3D" id="2.70.98.90">
    <property type="match status" value="1"/>
</dbReference>
<accession>G8R6M7</accession>
<dbReference type="InterPro" id="IPR038221">
    <property type="entry name" value="YidC_periplasmic_sf"/>
</dbReference>
<feature type="transmembrane region" description="Helical" evidence="13">
    <location>
        <begin position="421"/>
        <end position="442"/>
    </location>
</feature>
<dbReference type="InterPro" id="IPR047196">
    <property type="entry name" value="YidC_ALB_C"/>
</dbReference>
<keyword evidence="18" id="KW-1185">Reference proteome</keyword>
<evidence type="ECO:0000256" key="14">
    <source>
        <dbReference type="SAM" id="MobiDB-lite"/>
    </source>
</evidence>
<dbReference type="InterPro" id="IPR028055">
    <property type="entry name" value="YidC/Oxa/ALB_C"/>
</dbReference>
<keyword evidence="13" id="KW-0997">Cell inner membrane</keyword>
<dbReference type="CDD" id="cd19961">
    <property type="entry name" value="EcYidC-like_peri"/>
    <property type="match status" value="1"/>
</dbReference>
<dbReference type="Pfam" id="PF02096">
    <property type="entry name" value="60KD_IMP"/>
    <property type="match status" value="1"/>
</dbReference>
<keyword evidence="4 13" id="KW-0813">Transport</keyword>
<dbReference type="GO" id="GO:0015031">
    <property type="term" value="P:protein transport"/>
    <property type="evidence" value="ECO:0007669"/>
    <property type="project" value="UniProtKB-KW"/>
</dbReference>
<comment type="subunit">
    <text evidence="13">Interacts with the Sec translocase complex via SecD. Specifically interacts with transmembrane segments of nascent integral membrane proteins during membrane integration.</text>
</comment>
<dbReference type="EMBL" id="CP003156">
    <property type="protein sequence ID" value="AEV31170.1"/>
    <property type="molecule type" value="Genomic_DNA"/>
</dbReference>
<proteinExistence type="inferred from homology"/>
<evidence type="ECO:0000256" key="7">
    <source>
        <dbReference type="ARBA" id="ARBA00022927"/>
    </source>
</evidence>
<feature type="region of interest" description="Disordered" evidence="14">
    <location>
        <begin position="564"/>
        <end position="595"/>
    </location>
</feature>
<dbReference type="GO" id="GO:0005886">
    <property type="term" value="C:plasma membrane"/>
    <property type="evidence" value="ECO:0007669"/>
    <property type="project" value="UniProtKB-SubCell"/>
</dbReference>
<keyword evidence="10 13" id="KW-0143">Chaperone</keyword>
<organism evidence="17 18">
    <name type="scientific">Owenweeksia hongkongensis (strain DSM 17368 / CIP 108786 / JCM 12287 / NRRL B-23963 / UST20020801)</name>
    <dbReference type="NCBI Taxonomy" id="926562"/>
    <lineage>
        <taxon>Bacteria</taxon>
        <taxon>Pseudomonadati</taxon>
        <taxon>Bacteroidota</taxon>
        <taxon>Flavobacteriia</taxon>
        <taxon>Flavobacteriales</taxon>
        <taxon>Owenweeksiaceae</taxon>
        <taxon>Owenweeksia</taxon>
    </lineage>
</organism>
<dbReference type="NCBIfam" id="TIGR03592">
    <property type="entry name" value="yidC_oxa1_cterm"/>
    <property type="match status" value="1"/>
</dbReference>
<keyword evidence="7 13" id="KW-0653">Protein transport</keyword>
<dbReference type="PATRIC" id="fig|926562.3.peg.149"/>
<evidence type="ECO:0000256" key="11">
    <source>
        <dbReference type="ARBA" id="ARBA00033245"/>
    </source>
</evidence>
<dbReference type="HOGENOM" id="CLU_016535_2_0_10"/>
<keyword evidence="6 13" id="KW-0812">Transmembrane</keyword>
<dbReference type="STRING" id="926562.Oweho_0148"/>
<dbReference type="GO" id="GO:0051205">
    <property type="term" value="P:protein insertion into membrane"/>
    <property type="evidence" value="ECO:0007669"/>
    <property type="project" value="TreeGrafter"/>
</dbReference>
<dbReference type="InterPro" id="IPR028053">
    <property type="entry name" value="Membr_insert_YidC_N"/>
</dbReference>
<evidence type="ECO:0000256" key="6">
    <source>
        <dbReference type="ARBA" id="ARBA00022692"/>
    </source>
</evidence>
<evidence type="ECO:0000256" key="12">
    <source>
        <dbReference type="ARBA" id="ARBA00033342"/>
    </source>
</evidence>
<dbReference type="CDD" id="cd20070">
    <property type="entry name" value="5TM_YidC_Alb3"/>
    <property type="match status" value="1"/>
</dbReference>
<comment type="similarity">
    <text evidence="2 13">Belongs to the OXA1/ALB3/YidC family. Type 1 subfamily.</text>
</comment>
<dbReference type="InterPro" id="IPR001708">
    <property type="entry name" value="YidC/ALB3/OXA1/COX18"/>
</dbReference>
<name>G8R6M7_OWEHD</name>
<evidence type="ECO:0000256" key="4">
    <source>
        <dbReference type="ARBA" id="ARBA00022448"/>
    </source>
</evidence>
<dbReference type="RefSeq" id="WP_014200531.1">
    <property type="nucleotide sequence ID" value="NC_016599.1"/>
</dbReference>
<keyword evidence="9 13" id="KW-0472">Membrane</keyword>
<evidence type="ECO:0000256" key="10">
    <source>
        <dbReference type="ARBA" id="ARBA00023186"/>
    </source>
</evidence>
<dbReference type="InterPro" id="IPR019998">
    <property type="entry name" value="Membr_insert_YidC"/>
</dbReference>
<keyword evidence="5 13" id="KW-1003">Cell membrane</keyword>
<dbReference type="GO" id="GO:0032977">
    <property type="term" value="F:membrane insertase activity"/>
    <property type="evidence" value="ECO:0007669"/>
    <property type="project" value="InterPro"/>
</dbReference>
<feature type="domain" description="Membrane insertase YidC N-terminal" evidence="16">
    <location>
        <begin position="84"/>
        <end position="340"/>
    </location>
</feature>
<dbReference type="eggNOG" id="COG0706">
    <property type="taxonomic scope" value="Bacteria"/>
</dbReference>
<feature type="transmembrane region" description="Helical" evidence="13">
    <location>
        <begin position="355"/>
        <end position="378"/>
    </location>
</feature>
<dbReference type="PRINTS" id="PR00701">
    <property type="entry name" value="60KDINNERMP"/>
</dbReference>
<dbReference type="NCBIfam" id="NF002359">
    <property type="entry name" value="PRK01318.2-6"/>
    <property type="match status" value="1"/>
</dbReference>
<feature type="compositionally biased region" description="Basic and acidic residues" evidence="14">
    <location>
        <begin position="564"/>
        <end position="589"/>
    </location>
</feature>
<evidence type="ECO:0000256" key="8">
    <source>
        <dbReference type="ARBA" id="ARBA00022989"/>
    </source>
</evidence>
<dbReference type="NCBIfam" id="NF002356">
    <property type="entry name" value="PRK01318.2-3"/>
    <property type="match status" value="1"/>
</dbReference>
<gene>
    <name evidence="13" type="primary">yidC</name>
    <name evidence="17" type="ordered locus">Oweho_0148</name>
</gene>
<feature type="transmembrane region" description="Helical" evidence="13">
    <location>
        <begin position="478"/>
        <end position="496"/>
    </location>
</feature>
<dbReference type="Pfam" id="PF14849">
    <property type="entry name" value="YidC_periplas"/>
    <property type="match status" value="1"/>
</dbReference>
<reference evidence="17 18" key="1">
    <citation type="journal article" date="2012" name="Stand. Genomic Sci.">
        <title>Genome sequence of the orange-pigmented seawater bacterium Owenweeksia hongkongensis type strain (UST20020801(T)).</title>
        <authorList>
            <person name="Riedel T."/>
            <person name="Held B."/>
            <person name="Nolan M."/>
            <person name="Lucas S."/>
            <person name="Lapidus A."/>
            <person name="Tice H."/>
            <person name="Del Rio T.G."/>
            <person name="Cheng J.F."/>
            <person name="Han C."/>
            <person name="Tapia R."/>
            <person name="Goodwin L.A."/>
            <person name="Pitluck S."/>
            <person name="Liolios K."/>
            <person name="Mavromatis K."/>
            <person name="Pagani I."/>
            <person name="Ivanova N."/>
            <person name="Mikhailova N."/>
            <person name="Pati A."/>
            <person name="Chen A."/>
            <person name="Palaniappan K."/>
            <person name="Rohde M."/>
            <person name="Tindall B.J."/>
            <person name="Detter J.C."/>
            <person name="Goker M."/>
            <person name="Woyke T."/>
            <person name="Bristow J."/>
            <person name="Eisen J.A."/>
            <person name="Markowitz V."/>
            <person name="Hugenholtz P."/>
            <person name="Klenk H.P."/>
            <person name="Kyrpides N.C."/>
        </authorList>
    </citation>
    <scope>NUCLEOTIDE SEQUENCE</scope>
    <source>
        <strain evidence="18">DSM 17368 / JCM 12287 / NRRL B-23963</strain>
    </source>
</reference>
<evidence type="ECO:0000313" key="18">
    <source>
        <dbReference type="Proteomes" id="UP000005631"/>
    </source>
</evidence>
<comment type="subcellular location">
    <subcellularLocation>
        <location evidence="1 13">Cell inner membrane</location>
        <topology evidence="1 13">Multi-pass membrane protein</topology>
    </subcellularLocation>
</comment>
<dbReference type="AlphaFoldDB" id="G8R6M7"/>
<feature type="transmembrane region" description="Helical" evidence="13">
    <location>
        <begin position="512"/>
        <end position="529"/>
    </location>
</feature>
<protein>
    <recommendedName>
        <fullName evidence="3 13">Membrane protein insertase YidC</fullName>
    </recommendedName>
    <alternativeName>
        <fullName evidence="12 13">Foldase YidC</fullName>
    </alternativeName>
    <alternativeName>
        <fullName evidence="11 13">Membrane integrase YidC</fullName>
    </alternativeName>
    <alternativeName>
        <fullName evidence="13">Membrane protein YidC</fullName>
    </alternativeName>
</protein>
<keyword evidence="8 13" id="KW-1133">Transmembrane helix</keyword>
<dbReference type="KEGG" id="oho:Oweho_0148"/>
<evidence type="ECO:0000256" key="3">
    <source>
        <dbReference type="ARBA" id="ARBA00015325"/>
    </source>
</evidence>
<dbReference type="PANTHER" id="PTHR12428:SF65">
    <property type="entry name" value="CYTOCHROME C OXIDASE ASSEMBLY PROTEIN COX18, MITOCHONDRIAL"/>
    <property type="match status" value="1"/>
</dbReference>
<evidence type="ECO:0000256" key="1">
    <source>
        <dbReference type="ARBA" id="ARBA00004429"/>
    </source>
</evidence>
<sequence>MENKGMDRNTIIGMLLIGGIFLFFYFFNKPNAELEQTPNKVDSTEIVEETKQLEEVNNNQLDSVVVDSNQLFAPATAASEELFTLENKFLEVVISSNGGQIVQARLKKYQTYDSLPLYLINKNADFNIAINGDRPMNTADLVFAGVQNSDNKVTMTLDAGSGKSLTYVYTIEPDNYMLGWDVVSSGMGNMLPQDGGLQWEMKTLRQEKNIETENTVTELEYRFANEDDMDNLSGSGDDSEEVQNIKWLAYKQQFFSSILINKNADFGKAGLASKTIEGSEEFTKLLVSKVSLNSTAGDVNSSFGLYLGPNKYEVLESYEQGFEELIPLGWGILGWINRGIVINLFNWLEGYGLNYGLIILAIALLIKIILFPFTYASYRSMAKMRVLKPEIDELNEKYKDKDPMKKQQATMELYRKAGVNPLGGCIPMLFQMPILIALFRFFPASIELRQQPFLWAHDLSTYDSIYDLPFNIPFYGDHVSLFTLLMTVSTLIYTYMNQQLTGSNNQMPQLKYMMYLMPVVFLGVFNNYAAGLSYYYFVANVITFGQQFAIRAFLDDDKIHAKIQEKKAQPKKENRFMRRMREVQEEQNRQARRKK</sequence>